<evidence type="ECO:0000256" key="1">
    <source>
        <dbReference type="SAM" id="Coils"/>
    </source>
</evidence>
<evidence type="ECO:0000313" key="3">
    <source>
        <dbReference type="EMBL" id="KAI6646767.1"/>
    </source>
</evidence>
<gene>
    <name evidence="3" type="ORF">LOD99_12887</name>
</gene>
<comment type="caution">
    <text evidence="3">The sequence shown here is derived from an EMBL/GenBank/DDBJ whole genome shotgun (WGS) entry which is preliminary data.</text>
</comment>
<sequence length="230" mass="27153">MEVGCDTIEIARKNLETHITQNVVGHQKLLLHELNQLRTENKQLRADNEQLRADNEQLRVTNERHEQSIQSHEQSILYSCTLLSTGQLEWKIKGVKQKIENKEDTYSDPFYAGLYKCQGCIQWNCLFFSKVGVYICIMKGDYDDKLHWPIRYKYTFIILNHINSNNNYEYTNQVTKEYLEKYPDNLKKPTQMRNQGYANFFISKTEILEAKYCKEDSITLLIKIELLPAL</sequence>
<feature type="domain" description="MATH" evidence="2">
    <location>
        <begin position="89"/>
        <end position="224"/>
    </location>
</feature>
<accession>A0AAV7JDC5</accession>
<dbReference type="SUPFAM" id="SSF49599">
    <property type="entry name" value="TRAF domain-like"/>
    <property type="match status" value="1"/>
</dbReference>
<keyword evidence="3" id="KW-0675">Receptor</keyword>
<dbReference type="AlphaFoldDB" id="A0AAV7JDC5"/>
<dbReference type="InterPro" id="IPR002083">
    <property type="entry name" value="MATH/TRAF_dom"/>
</dbReference>
<feature type="coiled-coil region" evidence="1">
    <location>
        <begin position="27"/>
        <end position="75"/>
    </location>
</feature>
<organism evidence="3 4">
    <name type="scientific">Oopsacas minuta</name>
    <dbReference type="NCBI Taxonomy" id="111878"/>
    <lineage>
        <taxon>Eukaryota</taxon>
        <taxon>Metazoa</taxon>
        <taxon>Porifera</taxon>
        <taxon>Hexactinellida</taxon>
        <taxon>Hexasterophora</taxon>
        <taxon>Lyssacinosida</taxon>
        <taxon>Leucopsacidae</taxon>
        <taxon>Oopsacas</taxon>
    </lineage>
</organism>
<dbReference type="PANTHER" id="PTHR10131:SF94">
    <property type="entry name" value="TNF RECEPTOR-ASSOCIATED FACTOR 4"/>
    <property type="match status" value="1"/>
</dbReference>
<dbReference type="PANTHER" id="PTHR10131">
    <property type="entry name" value="TNF RECEPTOR ASSOCIATED FACTOR"/>
    <property type="match status" value="1"/>
</dbReference>
<keyword evidence="4" id="KW-1185">Reference proteome</keyword>
<dbReference type="GO" id="GO:0043122">
    <property type="term" value="P:regulation of canonical NF-kappaB signal transduction"/>
    <property type="evidence" value="ECO:0007669"/>
    <property type="project" value="TreeGrafter"/>
</dbReference>
<name>A0AAV7JDC5_9METZ</name>
<protein>
    <submittedName>
        <fullName evidence="3">TNF receptor-associated factor 4-like isoform X2</fullName>
    </submittedName>
</protein>
<dbReference type="Pfam" id="PF22486">
    <property type="entry name" value="MATH_2"/>
    <property type="match status" value="1"/>
</dbReference>
<dbReference type="EMBL" id="JAKMXF010000354">
    <property type="protein sequence ID" value="KAI6646767.1"/>
    <property type="molecule type" value="Genomic_DNA"/>
</dbReference>
<proteinExistence type="predicted"/>
<reference evidence="3 4" key="1">
    <citation type="journal article" date="2023" name="BMC Biol.">
        <title>The compact genome of the sponge Oopsacas minuta (Hexactinellida) is lacking key metazoan core genes.</title>
        <authorList>
            <person name="Santini S."/>
            <person name="Schenkelaars Q."/>
            <person name="Jourda C."/>
            <person name="Duchesne M."/>
            <person name="Belahbib H."/>
            <person name="Rocher C."/>
            <person name="Selva M."/>
            <person name="Riesgo A."/>
            <person name="Vervoort M."/>
            <person name="Leys S.P."/>
            <person name="Kodjabachian L."/>
            <person name="Le Bivic A."/>
            <person name="Borchiellini C."/>
            <person name="Claverie J.M."/>
            <person name="Renard E."/>
        </authorList>
    </citation>
    <scope>NUCLEOTIDE SEQUENCE [LARGE SCALE GENOMIC DNA]</scope>
    <source>
        <strain evidence="3">SPO-2</strain>
    </source>
</reference>
<keyword evidence="1" id="KW-0175">Coiled coil</keyword>
<dbReference type="Proteomes" id="UP001165289">
    <property type="component" value="Unassembled WGS sequence"/>
</dbReference>
<evidence type="ECO:0000259" key="2">
    <source>
        <dbReference type="Pfam" id="PF22486"/>
    </source>
</evidence>
<dbReference type="Gene3D" id="2.60.210.10">
    <property type="entry name" value="Apoptosis, Tumor Necrosis Factor Receptor Associated Protein 2, Chain A"/>
    <property type="match status" value="1"/>
</dbReference>
<dbReference type="InterPro" id="IPR008974">
    <property type="entry name" value="TRAF-like"/>
</dbReference>
<evidence type="ECO:0000313" key="4">
    <source>
        <dbReference type="Proteomes" id="UP001165289"/>
    </source>
</evidence>